<dbReference type="Pfam" id="PF00586">
    <property type="entry name" value="AIRS"/>
    <property type="match status" value="1"/>
</dbReference>
<feature type="binding site" evidence="1">
    <location>
        <position position="300"/>
    </location>
    <ligand>
        <name>substrate</name>
    </ligand>
</feature>
<feature type="binding site" evidence="1">
    <location>
        <begin position="153"/>
        <end position="154"/>
    </location>
    <ligand>
        <name>ATP</name>
        <dbReference type="ChEBI" id="CHEBI:30616"/>
    </ligand>
</feature>
<keyword evidence="1" id="KW-0460">Magnesium</keyword>
<dbReference type="EnsemblBacteria" id="BAA16802">
    <property type="protein sequence ID" value="BAA16802"/>
    <property type="gene ID" value="BAA16802"/>
</dbReference>
<comment type="catalytic activity">
    <reaction evidence="1">
        <text>thiamine phosphate + ATP = thiamine diphosphate + ADP</text>
        <dbReference type="Rhea" id="RHEA:15913"/>
        <dbReference type="ChEBI" id="CHEBI:30616"/>
        <dbReference type="ChEBI" id="CHEBI:37575"/>
        <dbReference type="ChEBI" id="CHEBI:58937"/>
        <dbReference type="ChEBI" id="CHEBI:456216"/>
        <dbReference type="EC" id="2.7.4.16"/>
    </reaction>
</comment>
<sequence>MGGSAKFLSPTSTSLLPLSQSFPPNLSTPSQPDQTIGELGEQALLAQLQKFSPAEITGDDAAVFDLPNSDSLVISTDMLVENVHFSDQTTSAFDVGWRGAAANLSDLAAMGATPTGITVALALPPSTPLAWILDVYKGLTACLEPWRTPILGGDVSRSPLKTISITVLGQVPQGKALYRHQAKVGDWIIATGDHGTSRAGLECLLHPHKTEHLPPEQKLIWQRAHQRPQPRLDLVPSLLSLETSIGAMDSSDGLADAVLQICRASQMGAELWAEKLPIPQGLTDWVGLETAREWTLYGGEDFELILAIPPLEAQKWLMAIASLDLSPNRSPRVIGQITNGTEVLLVLEEERVEKLSLQRGFQHF</sequence>
<name>P72787_SYNY3</name>
<evidence type="ECO:0000313" key="6">
    <source>
        <dbReference type="Proteomes" id="UP000001425"/>
    </source>
</evidence>
<dbReference type="InterPro" id="IPR006283">
    <property type="entry name" value="ThiL-like"/>
</dbReference>
<dbReference type="EMBL" id="BA000022">
    <property type="protein sequence ID" value="BAA16802.1"/>
    <property type="molecule type" value="Genomic_DNA"/>
</dbReference>
<dbReference type="PIRSF" id="PIRSF005303">
    <property type="entry name" value="Thiam_monoph_kin"/>
    <property type="match status" value="1"/>
</dbReference>
<dbReference type="InterPro" id="IPR016188">
    <property type="entry name" value="PurM-like_N"/>
</dbReference>
<dbReference type="GO" id="GO:0009030">
    <property type="term" value="F:thiamine-phosphate kinase activity"/>
    <property type="evidence" value="ECO:0000318"/>
    <property type="project" value="GO_Central"/>
</dbReference>
<comment type="function">
    <text evidence="1">Catalyzes the ATP-dependent phosphorylation of thiamine-monophosphate (TMP) to form thiamine-pyrophosphate (TPP), the active form of vitamin B1.</text>
</comment>
<evidence type="ECO:0000256" key="1">
    <source>
        <dbReference type="HAMAP-Rule" id="MF_02128"/>
    </source>
</evidence>
<dbReference type="InterPro" id="IPR036921">
    <property type="entry name" value="PurM-like_N_sf"/>
</dbReference>
<comment type="miscellaneous">
    <text evidence="1">Reaction mechanism of ThiL seems to utilize a direct, inline transfer of the gamma-phosphate of ATP to TMP rather than a phosphorylated enzyme intermediate.</text>
</comment>
<dbReference type="AlphaFoldDB" id="P72787"/>
<dbReference type="GO" id="GO:0009228">
    <property type="term" value="P:thiamine biosynthetic process"/>
    <property type="evidence" value="ECO:0000318"/>
    <property type="project" value="GO_Central"/>
</dbReference>
<dbReference type="CDD" id="cd02194">
    <property type="entry name" value="ThiL"/>
    <property type="match status" value="1"/>
</dbReference>
<dbReference type="PaxDb" id="1148-1651875"/>
<keyword evidence="1" id="KW-0808">Transferase</keyword>
<feature type="binding site" evidence="1">
    <location>
        <position position="179"/>
    </location>
    <ligand>
        <name>ATP</name>
        <dbReference type="ChEBI" id="CHEBI:30616"/>
    </ligand>
</feature>
<dbReference type="Pfam" id="PF02769">
    <property type="entry name" value="AIRS_C"/>
    <property type="match status" value="1"/>
</dbReference>
<dbReference type="GO" id="GO:0005524">
    <property type="term" value="F:ATP binding"/>
    <property type="evidence" value="ECO:0007669"/>
    <property type="project" value="UniProtKB-UniRule"/>
</dbReference>
<reference evidence="5 6" key="1">
    <citation type="journal article" date="1995" name="DNA Res.">
        <title>Sequence analysis of the genome of the unicellular cyanobacterium Synechocystis sp. strain PCC6803. I. Sequence features in the 1 Mb region from map positions 64% to 92% of the genome.</title>
        <authorList>
            <person name="Kaneko T."/>
            <person name="Tanaka A."/>
            <person name="Sato S."/>
            <person name="Kotani H."/>
            <person name="Sazuka T."/>
            <person name="Miyajima N."/>
            <person name="Sugiura M."/>
            <person name="Tabata S."/>
        </authorList>
    </citation>
    <scope>NUCLEOTIDE SEQUENCE [LARGE SCALE GENOMIC DNA]</scope>
    <source>
        <strain evidence="6">ATCC 27184 / PCC 6803 / Kazusa</strain>
    </source>
</reference>
<dbReference type="FunCoup" id="P72787">
    <property type="interactions" value="427"/>
</dbReference>
<accession>P72787</accession>
<protein>
    <recommendedName>
        <fullName evidence="1">Thiamine-monophosphate kinase</fullName>
        <shortName evidence="1">TMP kinase</shortName>
        <shortName evidence="1">Thiamine-phosphate kinase</shortName>
        <ecNumber evidence="1">2.7.4.16</ecNumber>
    </recommendedName>
</protein>
<feature type="binding site" evidence="1">
    <location>
        <position position="154"/>
    </location>
    <ligand>
        <name>Mg(2+)</name>
        <dbReference type="ChEBI" id="CHEBI:18420"/>
        <label>1</label>
    </ligand>
</feature>
<dbReference type="InterPro" id="IPR010918">
    <property type="entry name" value="PurM-like_C_dom"/>
</dbReference>
<evidence type="ECO:0000259" key="3">
    <source>
        <dbReference type="Pfam" id="PF00586"/>
    </source>
</evidence>
<dbReference type="EC" id="2.7.4.16" evidence="1"/>
<dbReference type="SUPFAM" id="SSF55326">
    <property type="entry name" value="PurM N-terminal domain-like"/>
    <property type="match status" value="1"/>
</dbReference>
<feature type="binding site" evidence="1">
    <location>
        <position position="60"/>
    </location>
    <ligand>
        <name>Mg(2+)</name>
        <dbReference type="ChEBI" id="CHEBI:18420"/>
        <label>4</label>
    </ligand>
</feature>
<feature type="binding site" evidence="1">
    <location>
        <position position="75"/>
    </location>
    <ligand>
        <name>Mg(2+)</name>
        <dbReference type="ChEBI" id="CHEBI:18420"/>
        <label>4</label>
    </ligand>
</feature>
<feature type="domain" description="PurM-like N-terminal" evidence="3">
    <location>
        <begin position="58"/>
        <end position="171"/>
    </location>
</feature>
<comment type="similarity">
    <text evidence="1">Belongs to the thiamine-monophosphate kinase family.</text>
</comment>
<feature type="binding site" evidence="1">
    <location>
        <position position="60"/>
    </location>
    <ligand>
        <name>Mg(2+)</name>
        <dbReference type="ChEBI" id="CHEBI:18420"/>
        <label>3</label>
    </ligand>
</feature>
<dbReference type="NCBIfam" id="TIGR01379">
    <property type="entry name" value="thiL"/>
    <property type="match status" value="1"/>
</dbReference>
<dbReference type="IntAct" id="P72787">
    <property type="interactions" value="1"/>
</dbReference>
<dbReference type="KEGG" id="syn:slr1787"/>
<feature type="binding site" evidence="1">
    <location>
        <position position="251"/>
    </location>
    <ligand>
        <name>ATP</name>
        <dbReference type="ChEBI" id="CHEBI:30616"/>
    </ligand>
</feature>
<feature type="binding site" evidence="1">
    <location>
        <position position="77"/>
    </location>
    <ligand>
        <name>Mg(2+)</name>
        <dbReference type="ChEBI" id="CHEBI:18420"/>
        <label>1</label>
    </ligand>
</feature>
<feature type="domain" description="PurM-like C-terminal" evidence="4">
    <location>
        <begin position="183"/>
        <end position="342"/>
    </location>
</feature>
<feature type="binding site" evidence="1">
    <location>
        <position position="252"/>
    </location>
    <ligand>
        <name>Mg(2+)</name>
        <dbReference type="ChEBI" id="CHEBI:18420"/>
        <label>5</label>
    </ligand>
</feature>
<dbReference type="PANTHER" id="PTHR30270:SF0">
    <property type="entry name" value="THIAMINE-MONOPHOSPHATE KINASE"/>
    <property type="match status" value="1"/>
</dbReference>
<dbReference type="GO" id="GO:0009229">
    <property type="term" value="P:thiamine diphosphate biosynthetic process"/>
    <property type="evidence" value="ECO:0000318"/>
    <property type="project" value="GO_Central"/>
</dbReference>
<evidence type="ECO:0000259" key="4">
    <source>
        <dbReference type="Pfam" id="PF02769"/>
    </source>
</evidence>
<feature type="binding site" evidence="1">
    <location>
        <position position="76"/>
    </location>
    <ligand>
        <name>Mg(2+)</name>
        <dbReference type="ChEBI" id="CHEBI:18420"/>
        <label>1</label>
    </ligand>
</feature>
<keyword evidence="1" id="KW-0784">Thiamine biosynthesis</keyword>
<feature type="binding site" evidence="1">
    <location>
        <position position="106"/>
    </location>
    <ligand>
        <name>Mg(2+)</name>
        <dbReference type="ChEBI" id="CHEBI:18420"/>
        <label>4</label>
    </ligand>
</feature>
<feature type="binding site" evidence="1">
    <location>
        <position position="361"/>
    </location>
    <ligand>
        <name>substrate</name>
    </ligand>
</feature>
<feature type="binding site" evidence="1">
    <location>
        <position position="106"/>
    </location>
    <ligand>
        <name>Mg(2+)</name>
        <dbReference type="ChEBI" id="CHEBI:18420"/>
        <label>3</label>
    </ligand>
</feature>
<feature type="binding site" evidence="1">
    <location>
        <position position="249"/>
    </location>
    <ligand>
        <name>Mg(2+)</name>
        <dbReference type="ChEBI" id="CHEBI:18420"/>
        <label>3</label>
    </ligand>
</feature>
<keyword evidence="1" id="KW-0479">Metal-binding</keyword>
<reference evidence="5 6" key="2">
    <citation type="journal article" date="1996" name="DNA Res.">
        <title>Sequence analysis of the genome of the unicellular cyanobacterium Synechocystis sp. strain PCC6803. II. Sequence determination of the entire genome and assignment of potential protein-coding regions.</title>
        <authorList>
            <person name="Kaneko T."/>
            <person name="Sato S."/>
            <person name="Kotani H."/>
            <person name="Tanaka A."/>
            <person name="Asamizu E."/>
            <person name="Nakamura Y."/>
            <person name="Miyajima N."/>
            <person name="Hirosawa M."/>
            <person name="Sugiura M."/>
            <person name="Sasamoto S."/>
            <person name="Kimura T."/>
            <person name="Hosouchi T."/>
            <person name="Matsuno A."/>
            <person name="Muraki A."/>
            <person name="Nakazaki N."/>
            <person name="Naruo K."/>
            <person name="Okumura S."/>
            <person name="Shimpo S."/>
            <person name="Takeuchi C."/>
            <person name="Wada T."/>
            <person name="Watanabe A."/>
            <person name="Yamada M."/>
            <person name="Yasuda M."/>
            <person name="Tabata S."/>
        </authorList>
    </citation>
    <scope>NUCLEOTIDE SEQUENCE [LARGE SCALE GENOMIC DNA]</scope>
    <source>
        <strain evidence="6">ATCC 27184 / PCC 6803 / Kazusa</strain>
    </source>
</reference>
<keyword evidence="1" id="KW-0547">Nucleotide-binding</keyword>
<dbReference type="eggNOG" id="COG0611">
    <property type="taxonomic scope" value="Bacteria"/>
</dbReference>
<dbReference type="STRING" id="1148.gene:10497658"/>
<dbReference type="PANTHER" id="PTHR30270">
    <property type="entry name" value="THIAMINE-MONOPHOSPHATE KINASE"/>
    <property type="match status" value="1"/>
</dbReference>
<dbReference type="GO" id="GO:0000287">
    <property type="term" value="F:magnesium ion binding"/>
    <property type="evidence" value="ECO:0007669"/>
    <property type="project" value="UniProtKB-UniRule"/>
</dbReference>
<feature type="region of interest" description="Disordered" evidence="2">
    <location>
        <begin position="1"/>
        <end position="33"/>
    </location>
</feature>
<feature type="binding site" evidence="1">
    <location>
        <position position="106"/>
    </location>
    <ligand>
        <name>Mg(2+)</name>
        <dbReference type="ChEBI" id="CHEBI:18420"/>
        <label>2</label>
    </ligand>
</feature>
<gene>
    <name evidence="1" type="primary">thiL</name>
    <name evidence="5" type="ordered locus">slr1787</name>
</gene>
<organism evidence="5 6">
    <name type="scientific">Synechocystis sp. (strain ATCC 27184 / PCC 6803 / Kazusa)</name>
    <dbReference type="NCBI Taxonomy" id="1111708"/>
    <lineage>
        <taxon>Bacteria</taxon>
        <taxon>Bacillati</taxon>
        <taxon>Cyanobacteriota</taxon>
        <taxon>Cyanophyceae</taxon>
        <taxon>Synechococcales</taxon>
        <taxon>Merismopediaceae</taxon>
        <taxon>Synechocystis</taxon>
    </lineage>
</organism>
<evidence type="ECO:0000313" key="5">
    <source>
        <dbReference type="EMBL" id="BAA16802.1"/>
    </source>
</evidence>
<comment type="pathway">
    <text evidence="1">Cofactor biosynthesis; thiamine diphosphate biosynthesis; thiamine diphosphate from thiamine phosphate: step 1/1.</text>
</comment>
<dbReference type="SUPFAM" id="SSF56042">
    <property type="entry name" value="PurM C-terminal domain-like"/>
    <property type="match status" value="1"/>
</dbReference>
<keyword evidence="1" id="KW-0067">ATP-binding</keyword>
<proteinExistence type="inferred from homology"/>
<dbReference type="Gene3D" id="3.90.650.10">
    <property type="entry name" value="PurM-like C-terminal domain"/>
    <property type="match status" value="1"/>
</dbReference>
<dbReference type="UniPathway" id="UPA00060">
    <property type="reaction ID" value="UER00142"/>
</dbReference>
<dbReference type="PhylomeDB" id="P72787"/>
<evidence type="ECO:0000256" key="2">
    <source>
        <dbReference type="SAM" id="MobiDB-lite"/>
    </source>
</evidence>
<dbReference type="Gene3D" id="3.30.1330.10">
    <property type="entry name" value="PurM-like, N-terminal domain"/>
    <property type="match status" value="1"/>
</dbReference>
<keyword evidence="1" id="KW-0418">Kinase</keyword>
<dbReference type="Proteomes" id="UP000001425">
    <property type="component" value="Chromosome"/>
</dbReference>
<keyword evidence="6" id="KW-1185">Reference proteome</keyword>
<feature type="compositionally biased region" description="Low complexity" evidence="2">
    <location>
        <begin position="7"/>
        <end position="27"/>
    </location>
</feature>
<dbReference type="PIR" id="S74650">
    <property type="entry name" value="S74650"/>
</dbReference>
<feature type="binding site" evidence="1">
    <location>
        <position position="84"/>
    </location>
    <ligand>
        <name>substrate</name>
    </ligand>
</feature>
<feature type="binding site" evidence="1">
    <location>
        <position position="136"/>
    </location>
    <ligand>
        <name>ATP</name>
        <dbReference type="ChEBI" id="CHEBI:30616"/>
    </ligand>
</feature>
<dbReference type="HAMAP" id="MF_02128">
    <property type="entry name" value="TMP_kinase"/>
    <property type="match status" value="1"/>
</dbReference>
<dbReference type="InParanoid" id="P72787"/>
<feature type="binding site" evidence="1">
    <location>
        <position position="77"/>
    </location>
    <ligand>
        <name>Mg(2+)</name>
        <dbReference type="ChEBI" id="CHEBI:18420"/>
        <label>2</label>
    </ligand>
</feature>
<dbReference type="InterPro" id="IPR036676">
    <property type="entry name" value="PurM-like_C_sf"/>
</dbReference>